<evidence type="ECO:0000313" key="3">
    <source>
        <dbReference type="Proteomes" id="UP000250266"/>
    </source>
</evidence>
<accession>A0A8E2EAK7</accession>
<dbReference type="OrthoDB" id="3633687at2759"/>
<dbReference type="AlphaFoldDB" id="A0A8E2EAK7"/>
<organism evidence="2 3">
    <name type="scientific">Lepidopterella palustris CBS 459.81</name>
    <dbReference type="NCBI Taxonomy" id="1314670"/>
    <lineage>
        <taxon>Eukaryota</taxon>
        <taxon>Fungi</taxon>
        <taxon>Dikarya</taxon>
        <taxon>Ascomycota</taxon>
        <taxon>Pezizomycotina</taxon>
        <taxon>Dothideomycetes</taxon>
        <taxon>Pleosporomycetidae</taxon>
        <taxon>Mytilinidiales</taxon>
        <taxon>Argynnaceae</taxon>
        <taxon>Lepidopterella</taxon>
    </lineage>
</organism>
<name>A0A8E2EAK7_9PEZI</name>
<dbReference type="Proteomes" id="UP000250266">
    <property type="component" value="Unassembled WGS sequence"/>
</dbReference>
<keyword evidence="3" id="KW-1185">Reference proteome</keyword>
<gene>
    <name evidence="2" type="ORF">K432DRAFT_49471</name>
</gene>
<sequence>MEGVDEIQRLQYKINELSDLELNIQNEHSNFEAENASNSLQYIDEMSKLAAKKLVSDSCYNLPATQLTTIIQALYQRINLLKSTLSLVHPHLIPRPQAFPLPLITTDAAPSQSILPYQMQRQSYVSTQPPSSPAGPATNQPLDNPRQALKIDADLGSKGSHYLEKYPSVVRIRGTSSELWAELKCFVCGANAHMRGKFEYMKGVQGFRAHFQKAHGMNVTDSEILQSCQTRSMFAGEVAALLNGDPHAPRIEKLAGSEFTTETHWADASGDGIIPTHAFRKHP</sequence>
<proteinExistence type="predicted"/>
<evidence type="ECO:0000256" key="1">
    <source>
        <dbReference type="SAM" id="MobiDB-lite"/>
    </source>
</evidence>
<dbReference type="EMBL" id="KV744969">
    <property type="protein sequence ID" value="OCK80231.1"/>
    <property type="molecule type" value="Genomic_DNA"/>
</dbReference>
<evidence type="ECO:0000313" key="2">
    <source>
        <dbReference type="EMBL" id="OCK80231.1"/>
    </source>
</evidence>
<reference evidence="2 3" key="1">
    <citation type="journal article" date="2016" name="Nat. Commun.">
        <title>Ectomycorrhizal ecology is imprinted in the genome of the dominant symbiotic fungus Cenococcum geophilum.</title>
        <authorList>
            <consortium name="DOE Joint Genome Institute"/>
            <person name="Peter M."/>
            <person name="Kohler A."/>
            <person name="Ohm R.A."/>
            <person name="Kuo A."/>
            <person name="Krutzmann J."/>
            <person name="Morin E."/>
            <person name="Arend M."/>
            <person name="Barry K.W."/>
            <person name="Binder M."/>
            <person name="Choi C."/>
            <person name="Clum A."/>
            <person name="Copeland A."/>
            <person name="Grisel N."/>
            <person name="Haridas S."/>
            <person name="Kipfer T."/>
            <person name="LaButti K."/>
            <person name="Lindquist E."/>
            <person name="Lipzen A."/>
            <person name="Maire R."/>
            <person name="Meier B."/>
            <person name="Mihaltcheva S."/>
            <person name="Molinier V."/>
            <person name="Murat C."/>
            <person name="Poggeler S."/>
            <person name="Quandt C.A."/>
            <person name="Sperisen C."/>
            <person name="Tritt A."/>
            <person name="Tisserant E."/>
            <person name="Crous P.W."/>
            <person name="Henrissat B."/>
            <person name="Nehls U."/>
            <person name="Egli S."/>
            <person name="Spatafora J.W."/>
            <person name="Grigoriev I.V."/>
            <person name="Martin F.M."/>
        </authorList>
    </citation>
    <scope>NUCLEOTIDE SEQUENCE [LARGE SCALE GENOMIC DNA]</scope>
    <source>
        <strain evidence="2 3">CBS 459.81</strain>
    </source>
</reference>
<feature type="region of interest" description="Disordered" evidence="1">
    <location>
        <begin position="125"/>
        <end position="144"/>
    </location>
</feature>
<protein>
    <submittedName>
        <fullName evidence="2">Uncharacterized protein</fullName>
    </submittedName>
</protein>